<organism evidence="1 2">
    <name type="scientific">Chryseobacterium formosus</name>
    <dbReference type="NCBI Taxonomy" id="1537363"/>
    <lineage>
        <taxon>Bacteria</taxon>
        <taxon>Pseudomonadati</taxon>
        <taxon>Bacteroidota</taxon>
        <taxon>Flavobacteriia</taxon>
        <taxon>Flavobacteriales</taxon>
        <taxon>Weeksellaceae</taxon>
        <taxon>Chryseobacterium group</taxon>
        <taxon>Chryseobacterium</taxon>
    </lineage>
</organism>
<name>A0ABT3XNF3_9FLAO</name>
<dbReference type="RefSeq" id="WP_267264973.1">
    <property type="nucleotide sequence ID" value="NZ_JAOVZW010000008.1"/>
</dbReference>
<reference evidence="1" key="1">
    <citation type="submission" date="2022-10" db="EMBL/GenBank/DDBJ databases">
        <title>Chryseobacterium sp. nov., a novel bacterial species.</title>
        <authorList>
            <person name="Cao Y."/>
        </authorList>
    </citation>
    <scope>NUCLEOTIDE SEQUENCE</scope>
    <source>
        <strain evidence="1">CCTCC AB2015118</strain>
    </source>
</reference>
<accession>A0ABT3XNF3</accession>
<evidence type="ECO:0000313" key="2">
    <source>
        <dbReference type="Proteomes" id="UP001073122"/>
    </source>
</evidence>
<dbReference type="EMBL" id="JAOVZW010000008">
    <property type="protein sequence ID" value="MCX8523664.1"/>
    <property type="molecule type" value="Genomic_DNA"/>
</dbReference>
<sequence>MAIIKNAKNINIQVKNEYKSISKVSYEESEEVIIDALNENLELSSQKRVVKQGFGKESKDDDNKYEYEYEYEEKDIKILVDEGVVKKGYWINEHGKTVIVNNKGHRGYDWEFGDNPNKEMMKANGMSDYDIFNVDLTKSYTETYLKTEFKGTLVGFSDVEDGFGQNGRDLANHFFSKQGIPFVFGVGSNPSNEVKDSGRFKKDFLNNLKEELKKRYKEKKYINQSLTNIYQFSTKLPYYGPAEAIYNPFVNEAAAFIGGIQGCIASYKIYQFQKSKEIDVEISKVSFLDTFGAGWEDGGASGMVKQWIPGLVAMFCLQHFKNVKDKTKYQPFAVIIDIDL</sequence>
<protein>
    <submittedName>
        <fullName evidence="1">Uncharacterized protein</fullName>
    </submittedName>
</protein>
<proteinExistence type="predicted"/>
<comment type="caution">
    <text evidence="1">The sequence shown here is derived from an EMBL/GenBank/DDBJ whole genome shotgun (WGS) entry which is preliminary data.</text>
</comment>
<keyword evidence="2" id="KW-1185">Reference proteome</keyword>
<gene>
    <name evidence="1" type="ORF">OF897_06980</name>
</gene>
<evidence type="ECO:0000313" key="1">
    <source>
        <dbReference type="EMBL" id="MCX8523664.1"/>
    </source>
</evidence>
<dbReference type="Proteomes" id="UP001073122">
    <property type="component" value="Unassembled WGS sequence"/>
</dbReference>